<protein>
    <submittedName>
        <fullName evidence="2 4">Uncharacterized protein</fullName>
    </submittedName>
</protein>
<evidence type="ECO:0000313" key="2">
    <source>
        <dbReference type="EMBL" id="VDL84484.1"/>
    </source>
</evidence>
<evidence type="ECO:0000313" key="4">
    <source>
        <dbReference type="WBParaSite" id="NBR_0002074301-mRNA-1"/>
    </source>
</evidence>
<dbReference type="WBParaSite" id="NBR_0002074301-mRNA-1">
    <property type="protein sequence ID" value="NBR_0002074301-mRNA-1"/>
    <property type="gene ID" value="NBR_0002074301"/>
</dbReference>
<gene>
    <name evidence="2" type="ORF">NBR_LOCUS20746</name>
</gene>
<dbReference type="Proteomes" id="UP000271162">
    <property type="component" value="Unassembled WGS sequence"/>
</dbReference>
<evidence type="ECO:0000313" key="3">
    <source>
        <dbReference type="Proteomes" id="UP000271162"/>
    </source>
</evidence>
<keyword evidence="3" id="KW-1185">Reference proteome</keyword>
<sequence>METLTNAQINSIIQILNALRQKDEQPASSRLLSEDKYTVDLNETLARIEKKLDDSQGNATSKPMWDSSEKDTADSMDEETDYEPIEIREARERLKALDKVPVRTIKRSRTLSVRKEDTALKCNFRGSTGQHDHDQSGLYPNVQERLKIVREAALCNSCLQLCSYPCPRKTPCSYCGRHDHHKALCRLPQEELECMLKIRNFFFFSGAQCAEFSAPDQKTRSKDGTTPAL</sequence>
<accession>A0A0N4YU21</accession>
<reference evidence="4" key="1">
    <citation type="submission" date="2017-02" db="UniProtKB">
        <authorList>
            <consortium name="WormBaseParasite"/>
        </authorList>
    </citation>
    <scope>IDENTIFICATION</scope>
</reference>
<name>A0A0N4YU21_NIPBR</name>
<organism evidence="4">
    <name type="scientific">Nippostrongylus brasiliensis</name>
    <name type="common">Rat hookworm</name>
    <dbReference type="NCBI Taxonomy" id="27835"/>
    <lineage>
        <taxon>Eukaryota</taxon>
        <taxon>Metazoa</taxon>
        <taxon>Ecdysozoa</taxon>
        <taxon>Nematoda</taxon>
        <taxon>Chromadorea</taxon>
        <taxon>Rhabditida</taxon>
        <taxon>Rhabditina</taxon>
        <taxon>Rhabditomorpha</taxon>
        <taxon>Strongyloidea</taxon>
        <taxon>Heligmosomidae</taxon>
        <taxon>Nippostrongylus</taxon>
    </lineage>
</organism>
<feature type="region of interest" description="Disordered" evidence="1">
    <location>
        <begin position="50"/>
        <end position="82"/>
    </location>
</feature>
<evidence type="ECO:0000256" key="1">
    <source>
        <dbReference type="SAM" id="MobiDB-lite"/>
    </source>
</evidence>
<reference evidence="2 3" key="2">
    <citation type="submission" date="2018-11" db="EMBL/GenBank/DDBJ databases">
        <authorList>
            <consortium name="Pathogen Informatics"/>
        </authorList>
    </citation>
    <scope>NUCLEOTIDE SEQUENCE [LARGE SCALE GENOMIC DNA]</scope>
</reference>
<dbReference type="AlphaFoldDB" id="A0A0N4YU21"/>
<dbReference type="EMBL" id="UYSL01025474">
    <property type="protein sequence ID" value="VDL84484.1"/>
    <property type="molecule type" value="Genomic_DNA"/>
</dbReference>
<proteinExistence type="predicted"/>